<dbReference type="InterPro" id="IPR006896">
    <property type="entry name" value="Sec23/24_trunk_dom"/>
</dbReference>
<dbReference type="InterPro" id="IPR036174">
    <property type="entry name" value="Znf_Sec23_Sec24_sf"/>
</dbReference>
<feature type="compositionally biased region" description="Basic and acidic residues" evidence="2">
    <location>
        <begin position="184"/>
        <end position="213"/>
    </location>
</feature>
<feature type="domain" description="Sec23/Sec24 beta-sandwich" evidence="5">
    <location>
        <begin position="465"/>
        <end position="546"/>
    </location>
</feature>
<dbReference type="Gene3D" id="3.40.50.410">
    <property type="entry name" value="von Willebrand factor, type A domain"/>
    <property type="match status" value="1"/>
</dbReference>
<dbReference type="InterPro" id="IPR036180">
    <property type="entry name" value="Gelsolin-like_dom_sf"/>
</dbReference>
<gene>
    <name evidence="6" type="ORF">M0813_14416</name>
</gene>
<dbReference type="SUPFAM" id="SSF81995">
    <property type="entry name" value="beta-sandwich domain of Sec23/24"/>
    <property type="match status" value="1"/>
</dbReference>
<feature type="domain" description="Sec23/Sec24 trunk" evidence="4">
    <location>
        <begin position="144"/>
        <end position="445"/>
    </location>
</feature>
<dbReference type="Gene3D" id="2.30.30.380">
    <property type="entry name" value="Zn-finger domain of Sec23/24"/>
    <property type="match status" value="1"/>
</dbReference>
<dbReference type="InterPro" id="IPR036465">
    <property type="entry name" value="vWFA_dom_sf"/>
</dbReference>
<dbReference type="Proteomes" id="UP001150062">
    <property type="component" value="Unassembled WGS sequence"/>
</dbReference>
<evidence type="ECO:0000259" key="3">
    <source>
        <dbReference type="Pfam" id="PF04810"/>
    </source>
</evidence>
<dbReference type="InterPro" id="IPR029006">
    <property type="entry name" value="ADF-H/Gelsolin-like_dom_sf"/>
</dbReference>
<dbReference type="InterPro" id="IPR036175">
    <property type="entry name" value="Sec23/24_helical_dom_sf"/>
</dbReference>
<dbReference type="Pfam" id="PF04810">
    <property type="entry name" value="zf-Sec23_Sec24"/>
    <property type="match status" value="1"/>
</dbReference>
<feature type="domain" description="Zinc finger Sec23/Sec24-type" evidence="3">
    <location>
        <begin position="69"/>
        <end position="104"/>
    </location>
</feature>
<reference evidence="6" key="1">
    <citation type="submission" date="2022-08" db="EMBL/GenBank/DDBJ databases">
        <title>Novel sulfate-reducing endosymbionts in the free-living metamonad Anaeramoeba.</title>
        <authorList>
            <person name="Jerlstrom-Hultqvist J."/>
            <person name="Cepicka I."/>
            <person name="Gallot-Lavallee L."/>
            <person name="Salas-Leiva D."/>
            <person name="Curtis B.A."/>
            <person name="Zahonova K."/>
            <person name="Pipaliya S."/>
            <person name="Dacks J."/>
            <person name="Roger A.J."/>
        </authorList>
    </citation>
    <scope>NUCLEOTIDE SEQUENCE</scope>
    <source>
        <strain evidence="6">Schooner1</strain>
    </source>
</reference>
<dbReference type="SUPFAM" id="SSF53300">
    <property type="entry name" value="vWA-like"/>
    <property type="match status" value="1"/>
</dbReference>
<dbReference type="SUPFAM" id="SSF82754">
    <property type="entry name" value="C-terminal, gelsolin-like domain of Sec23/24"/>
    <property type="match status" value="1"/>
</dbReference>
<dbReference type="InterPro" id="IPR006895">
    <property type="entry name" value="Znf_Sec23_Sec24"/>
</dbReference>
<comment type="similarity">
    <text evidence="1">Belongs to the SEC23/SEC24 family. SEC24 subfamily.</text>
</comment>
<protein>
    <submittedName>
        <fullName evidence="6">Sec24-related protein</fullName>
    </submittedName>
</protein>
<evidence type="ECO:0000259" key="5">
    <source>
        <dbReference type="Pfam" id="PF08033"/>
    </source>
</evidence>
<dbReference type="Gene3D" id="1.20.120.730">
    <property type="entry name" value="Sec23/Sec24 helical domain"/>
    <property type="match status" value="1"/>
</dbReference>
<sequence length="835" mass="97463">MNQQLENKLDQSHHYINTTCEIFPLNLRTHEQTQIFLGCKIDPFKEKQPNSNLPKVPVLANNSKSILQQCKTCRGYLNPWVKFHTGGRAWKCNFCGSSNDVPNESFSNINKNGIRFDHFQIPELTNTVLEYEMEKNPQIKIEKNALFLFLIDVSKNSIKNGIISAISSTLEKLFQNNFRKQKIDEKEKEKEKDKENENKNEKEKQKENEKEQEQEGSNISVGFITYNSTVHLHYFSSINQNPKEGKGSNFQPKKSRMYILPDTKDIYLPYKKGMFAKLDKNGKKRVETFLKGLNKMFQNTNDQESCLGSALKVLLALDLSVYNSKIMIFQNTLPRVGLYHLENRVSKIYRQNSQEVGESGTKKSKINITKKIFGTTYECQLLLPALHNGKFYSTIGKTLANGGHAVFLFLFGKEYLDISTLSRLSLNTNGEIFYYPRIDLQKRPDLFKTFSSNLKKIFTQWYVNNVTARTRVSNDIFVKSSYGYNDRSIITLTSIPSMASYNSLCFDLSMRAINNIQNRVYIQFIVLYDLQNKQKRLRIITREFKTSDDYEVLFKSINLDLLYHFYIKIGITNFNAYSSKKIVSTLIYKCKKLIKIYLHNKNNKYNLINSPINDFNRLNVGNKEKQERDERFLANLPNNLKLIAFYTCSLVKSNMFRYSTSIDLEHRSFLLRHFATSNMIETKSYICPLFYSIPSSLHNYQNSHPTRIPLTKKSLKTDGLFLITNSTELILLIGANIDSKIVNYLFDLDSIGNTNSEDLMLLKLNNNYNKYVWNFIHQIQLIYFRKMPIHLIKFGIQKNFEKKYNTWFVEDQTLSFSSYQDFISTLEHTLKKFKI</sequence>
<name>A0ABQ8Z6C7_9EUKA</name>
<dbReference type="InterPro" id="IPR012990">
    <property type="entry name" value="Beta-sandwich_Sec23_24"/>
</dbReference>
<dbReference type="SUPFAM" id="SSF81811">
    <property type="entry name" value="Helical domain of Sec23/24"/>
    <property type="match status" value="1"/>
</dbReference>
<dbReference type="Gene3D" id="2.60.40.1670">
    <property type="entry name" value="beta-sandwich domain of Sec23/24"/>
    <property type="match status" value="1"/>
</dbReference>
<dbReference type="EMBL" id="JAOAOG010000047">
    <property type="protein sequence ID" value="KAJ6252265.1"/>
    <property type="molecule type" value="Genomic_DNA"/>
</dbReference>
<evidence type="ECO:0000256" key="2">
    <source>
        <dbReference type="SAM" id="MobiDB-lite"/>
    </source>
</evidence>
<feature type="region of interest" description="Disordered" evidence="2">
    <location>
        <begin position="184"/>
        <end position="217"/>
    </location>
</feature>
<dbReference type="PANTHER" id="PTHR13803">
    <property type="entry name" value="SEC24-RELATED PROTEIN"/>
    <property type="match status" value="1"/>
</dbReference>
<dbReference type="Pfam" id="PF08033">
    <property type="entry name" value="Sec23_BS"/>
    <property type="match status" value="1"/>
</dbReference>
<comment type="caution">
    <text evidence="6">The sequence shown here is derived from an EMBL/GenBank/DDBJ whole genome shotgun (WGS) entry which is preliminary data.</text>
</comment>
<accession>A0ABQ8Z6C7</accession>
<dbReference type="Gene3D" id="3.40.20.10">
    <property type="entry name" value="Severin"/>
    <property type="match status" value="1"/>
</dbReference>
<keyword evidence="7" id="KW-1185">Reference proteome</keyword>
<dbReference type="Pfam" id="PF04811">
    <property type="entry name" value="Sec23_trunk"/>
    <property type="match status" value="1"/>
</dbReference>
<evidence type="ECO:0000259" key="4">
    <source>
        <dbReference type="Pfam" id="PF04811"/>
    </source>
</evidence>
<organism evidence="6 7">
    <name type="scientific">Anaeramoeba flamelloides</name>
    <dbReference type="NCBI Taxonomy" id="1746091"/>
    <lineage>
        <taxon>Eukaryota</taxon>
        <taxon>Metamonada</taxon>
        <taxon>Anaeramoebidae</taxon>
        <taxon>Anaeramoeba</taxon>
    </lineage>
</organism>
<evidence type="ECO:0000313" key="7">
    <source>
        <dbReference type="Proteomes" id="UP001150062"/>
    </source>
</evidence>
<dbReference type="InterPro" id="IPR050550">
    <property type="entry name" value="SEC23_SEC24_subfamily"/>
</dbReference>
<dbReference type="SUPFAM" id="SSF82919">
    <property type="entry name" value="Zn-finger domain of Sec23/24"/>
    <property type="match status" value="1"/>
</dbReference>
<evidence type="ECO:0000313" key="6">
    <source>
        <dbReference type="EMBL" id="KAJ6252265.1"/>
    </source>
</evidence>
<proteinExistence type="inferred from homology"/>
<evidence type="ECO:0000256" key="1">
    <source>
        <dbReference type="ARBA" id="ARBA00008334"/>
    </source>
</evidence>